<proteinExistence type="predicted"/>
<dbReference type="AlphaFoldDB" id="A0A161T7Y0"/>
<dbReference type="SUPFAM" id="SSF55826">
    <property type="entry name" value="YbaK/ProRS associated domain"/>
    <property type="match status" value="1"/>
</dbReference>
<evidence type="ECO:0000313" key="3">
    <source>
        <dbReference type="Proteomes" id="UP000076482"/>
    </source>
</evidence>
<dbReference type="CDD" id="cd04332">
    <property type="entry name" value="YbaK_like"/>
    <property type="match status" value="1"/>
</dbReference>
<dbReference type="PANTHER" id="PTHR30411">
    <property type="entry name" value="CYTOPLASMIC PROTEIN"/>
    <property type="match status" value="1"/>
</dbReference>
<reference evidence="2 3" key="1">
    <citation type="submission" date="2015-09" db="EMBL/GenBank/DDBJ databases">
        <title>Bacillus cereus food isolates.</title>
        <authorList>
            <person name="Boekhorst J."/>
        </authorList>
    </citation>
    <scope>NUCLEOTIDE SEQUENCE [LARGE SCALE GENOMIC DNA]</scope>
    <source>
        <strain evidence="2 3">B4088</strain>
    </source>
</reference>
<evidence type="ECO:0000313" key="2">
    <source>
        <dbReference type="EMBL" id="KZD68663.1"/>
    </source>
</evidence>
<comment type="caution">
    <text evidence="2">The sequence shown here is derived from an EMBL/GenBank/DDBJ whole genome shotgun (WGS) entry which is preliminary data.</text>
</comment>
<dbReference type="Gene3D" id="3.90.960.10">
    <property type="entry name" value="YbaK/aminoacyl-tRNA synthetase-associated domain"/>
    <property type="match status" value="1"/>
</dbReference>
<dbReference type="RefSeq" id="WP_063260509.1">
    <property type="nucleotide sequence ID" value="NZ_LJKE01000035.1"/>
</dbReference>
<organism evidence="2 3">
    <name type="scientific">Bacillus cereus</name>
    <dbReference type="NCBI Taxonomy" id="1396"/>
    <lineage>
        <taxon>Bacteria</taxon>
        <taxon>Bacillati</taxon>
        <taxon>Bacillota</taxon>
        <taxon>Bacilli</taxon>
        <taxon>Bacillales</taxon>
        <taxon>Bacillaceae</taxon>
        <taxon>Bacillus</taxon>
        <taxon>Bacillus cereus group</taxon>
    </lineage>
</organism>
<accession>A0A161T7Y0</accession>
<dbReference type="PATRIC" id="fig|1396.535.peg.3847"/>
<evidence type="ECO:0000259" key="1">
    <source>
        <dbReference type="Pfam" id="PF04073"/>
    </source>
</evidence>
<dbReference type="EMBL" id="LJKE01000035">
    <property type="protein sequence ID" value="KZD68663.1"/>
    <property type="molecule type" value="Genomic_DNA"/>
</dbReference>
<name>A0A161T7Y0_BACCE</name>
<gene>
    <name evidence="2" type="ORF">B4088_1616</name>
</gene>
<dbReference type="PANTHER" id="PTHR30411:SF0">
    <property type="entry name" value="CYS-TRNA(PRO)_CYS-TRNA(CYS) DEACYLASE YBAK"/>
    <property type="match status" value="1"/>
</dbReference>
<sequence length="160" mass="18100">MYEDVLALLHKTNASYEKFEHEPVLDYETDRIVRERLGLHGTPSKSLFLKAKSGDYYVFFTLEGTRLNRGEMKEITGASLSLCSPDELREETGCTPGCVAPFGYSQHVTIIVDRAIYAYDKILITPGVPEFTIELSTEELKKILLTCPNAVLEYKKQESL</sequence>
<dbReference type="InterPro" id="IPR036754">
    <property type="entry name" value="YbaK/aa-tRNA-synt-asso_dom_sf"/>
</dbReference>
<dbReference type="InterPro" id="IPR007214">
    <property type="entry name" value="YbaK/aa-tRNA-synth-assoc-dom"/>
</dbReference>
<protein>
    <submittedName>
        <fullName evidence="2">Aminoacyl-tRNA editing enzyme-like protein</fullName>
    </submittedName>
</protein>
<dbReference type="Pfam" id="PF04073">
    <property type="entry name" value="tRNA_edit"/>
    <property type="match status" value="1"/>
</dbReference>
<feature type="domain" description="YbaK/aminoacyl-tRNA synthetase-associated" evidence="1">
    <location>
        <begin position="43"/>
        <end position="142"/>
    </location>
</feature>
<dbReference type="Proteomes" id="UP000076482">
    <property type="component" value="Unassembled WGS sequence"/>
</dbReference>
<dbReference type="GO" id="GO:0002161">
    <property type="term" value="F:aminoacyl-tRNA deacylase activity"/>
    <property type="evidence" value="ECO:0007669"/>
    <property type="project" value="InterPro"/>
</dbReference>